<dbReference type="EMBL" id="CP002046">
    <property type="protein sequence ID" value="EAP87509.1"/>
    <property type="molecule type" value="Genomic_DNA"/>
</dbReference>
<dbReference type="HOGENOM" id="CLU_092720_5_2_10"/>
<sequence length="178" mass="19569">MNFIDIILGIFLLLGLVRGFMKGFFVELASLVALIAGIFGAIHFSYYASSFIAEHVDWEENYINLAAFAVTFIIIIVIISLAGKLLTKLANIIALGILNKLLGGAFGVIKMAFLASVIILFFEAVNSNNSLIEQEKLDSSVLYAPVSKITPLVLPSILKEAKNRDILDKDKRYIGEEK</sequence>
<evidence type="ECO:0000256" key="1">
    <source>
        <dbReference type="ARBA" id="ARBA00004141"/>
    </source>
</evidence>
<dbReference type="Proteomes" id="UP000002297">
    <property type="component" value="Chromosome"/>
</dbReference>
<dbReference type="KEGG" id="cat:CA2559_02100"/>
<name>A3U5J2_CROAH</name>
<dbReference type="OrthoDB" id="9799585at2"/>
<dbReference type="GO" id="GO:0016020">
    <property type="term" value="C:membrane"/>
    <property type="evidence" value="ECO:0007669"/>
    <property type="project" value="UniProtKB-SubCell"/>
</dbReference>
<evidence type="ECO:0008006" key="8">
    <source>
        <dbReference type="Google" id="ProtNLM"/>
    </source>
</evidence>
<dbReference type="GeneID" id="89452216"/>
<feature type="transmembrane region" description="Helical" evidence="5">
    <location>
        <begin position="61"/>
        <end position="81"/>
    </location>
</feature>
<proteinExistence type="predicted"/>
<dbReference type="InterPro" id="IPR003825">
    <property type="entry name" value="Colicin-V_CvpA"/>
</dbReference>
<dbReference type="eggNOG" id="COG1286">
    <property type="taxonomic scope" value="Bacteria"/>
</dbReference>
<evidence type="ECO:0000256" key="2">
    <source>
        <dbReference type="ARBA" id="ARBA00022692"/>
    </source>
</evidence>
<dbReference type="Pfam" id="PF02674">
    <property type="entry name" value="Colicin_V"/>
    <property type="match status" value="1"/>
</dbReference>
<keyword evidence="4 5" id="KW-0472">Membrane</keyword>
<dbReference type="AlphaFoldDB" id="A3U5J2"/>
<evidence type="ECO:0000313" key="7">
    <source>
        <dbReference type="Proteomes" id="UP000002297"/>
    </source>
</evidence>
<reference evidence="6 7" key="1">
    <citation type="journal article" date="2010" name="J. Bacteriol.">
        <title>The complete genome sequence of Croceibacter atlanticus HTCC2559T.</title>
        <authorList>
            <person name="Oh H.M."/>
            <person name="Kang I."/>
            <person name="Ferriera S."/>
            <person name="Giovannoni S.J."/>
            <person name="Cho J.C."/>
        </authorList>
    </citation>
    <scope>NUCLEOTIDE SEQUENCE [LARGE SCALE GENOMIC DNA]</scope>
    <source>
        <strain evidence="7">ATCC BAA-628 / HTCC2559 / KCTC 12090</strain>
    </source>
</reference>
<evidence type="ECO:0000256" key="3">
    <source>
        <dbReference type="ARBA" id="ARBA00022989"/>
    </source>
</evidence>
<keyword evidence="2 5" id="KW-0812">Transmembrane</keyword>
<evidence type="ECO:0000256" key="5">
    <source>
        <dbReference type="SAM" id="Phobius"/>
    </source>
</evidence>
<evidence type="ECO:0000256" key="4">
    <source>
        <dbReference type="ARBA" id="ARBA00023136"/>
    </source>
</evidence>
<protein>
    <recommendedName>
        <fullName evidence="8">Colicin V production protein</fullName>
    </recommendedName>
</protein>
<feature type="transmembrane region" description="Helical" evidence="5">
    <location>
        <begin position="101"/>
        <end position="122"/>
    </location>
</feature>
<keyword evidence="7" id="KW-1185">Reference proteome</keyword>
<feature type="transmembrane region" description="Helical" evidence="5">
    <location>
        <begin position="29"/>
        <end position="49"/>
    </location>
</feature>
<dbReference type="STRING" id="216432.CA2559_02100"/>
<dbReference type="GO" id="GO:0009403">
    <property type="term" value="P:toxin biosynthetic process"/>
    <property type="evidence" value="ECO:0007669"/>
    <property type="project" value="InterPro"/>
</dbReference>
<evidence type="ECO:0000313" key="6">
    <source>
        <dbReference type="EMBL" id="EAP87509.1"/>
    </source>
</evidence>
<comment type="subcellular location">
    <subcellularLocation>
        <location evidence="1">Membrane</location>
        <topology evidence="1">Multi-pass membrane protein</topology>
    </subcellularLocation>
</comment>
<dbReference type="PANTHER" id="PTHR37306:SF1">
    <property type="entry name" value="COLICIN V PRODUCTION PROTEIN"/>
    <property type="match status" value="1"/>
</dbReference>
<keyword evidence="3 5" id="KW-1133">Transmembrane helix</keyword>
<organism evidence="6 7">
    <name type="scientific">Croceibacter atlanticus (strain ATCC BAA-628 / JCM 21780 / CIP 108009 / IAM 15332 / KCTC 12090 / HTCC2559)</name>
    <dbReference type="NCBI Taxonomy" id="216432"/>
    <lineage>
        <taxon>Bacteria</taxon>
        <taxon>Pseudomonadati</taxon>
        <taxon>Bacteroidota</taxon>
        <taxon>Flavobacteriia</taxon>
        <taxon>Flavobacteriales</taxon>
        <taxon>Flavobacteriaceae</taxon>
        <taxon>Croceibacter</taxon>
    </lineage>
</organism>
<gene>
    <name evidence="6" type="ordered locus">CA2559_02100</name>
</gene>
<dbReference type="RefSeq" id="WP_013186187.1">
    <property type="nucleotide sequence ID" value="NC_014230.1"/>
</dbReference>
<dbReference type="PANTHER" id="PTHR37306">
    <property type="entry name" value="COLICIN V PRODUCTION PROTEIN"/>
    <property type="match status" value="1"/>
</dbReference>
<accession>A3U5J2</accession>